<keyword evidence="1" id="KW-1133">Transmembrane helix</keyword>
<feature type="transmembrane region" description="Helical" evidence="1">
    <location>
        <begin position="87"/>
        <end position="105"/>
    </location>
</feature>
<reference evidence="2 3" key="1">
    <citation type="submission" date="2015-04" db="EMBL/GenBank/DDBJ databases">
        <title>Taxonomic description and genome sequence of Bacillus campisalis sp. nov., a novel member of the genus Bacillus isolated from solar saltern.</title>
        <authorList>
            <person name="Mathan Kumar R."/>
            <person name="Kaur G."/>
            <person name="Kumar A."/>
            <person name="Singh N.K."/>
            <person name="Kaur N."/>
            <person name="Kumar N."/>
            <person name="Mayilraj S."/>
        </authorList>
    </citation>
    <scope>NUCLEOTIDE SEQUENCE [LARGE SCALE GENOMIC DNA]</scope>
    <source>
        <strain evidence="2 3">SA2-6</strain>
    </source>
</reference>
<comment type="caution">
    <text evidence="2">The sequence shown here is derived from an EMBL/GenBank/DDBJ whole genome shotgun (WGS) entry which is preliminary data.</text>
</comment>
<name>A0A0M2SUN4_9BACI</name>
<feature type="transmembrane region" description="Helical" evidence="1">
    <location>
        <begin position="59"/>
        <end position="81"/>
    </location>
</feature>
<proteinExistence type="predicted"/>
<dbReference type="PATRIC" id="fig|1408103.3.peg.3262"/>
<dbReference type="AlphaFoldDB" id="A0A0M2SUN4"/>
<dbReference type="OrthoDB" id="2111682at2"/>
<keyword evidence="1" id="KW-0472">Membrane</keyword>
<evidence type="ECO:0000313" key="2">
    <source>
        <dbReference type="EMBL" id="KKK37411.1"/>
    </source>
</evidence>
<gene>
    <name evidence="2" type="ORF">WQ57_14505</name>
</gene>
<accession>A0A0M2SUN4</accession>
<keyword evidence="1" id="KW-0812">Transmembrane</keyword>
<evidence type="ECO:0000313" key="3">
    <source>
        <dbReference type="Proteomes" id="UP000034166"/>
    </source>
</evidence>
<protein>
    <submittedName>
        <fullName evidence="2">Membrane protein</fullName>
    </submittedName>
</protein>
<dbReference type="Pfam" id="PF10710">
    <property type="entry name" value="DUF2512"/>
    <property type="match status" value="1"/>
</dbReference>
<evidence type="ECO:0000256" key="1">
    <source>
        <dbReference type="SAM" id="Phobius"/>
    </source>
</evidence>
<feature type="transmembrane region" description="Helical" evidence="1">
    <location>
        <begin position="7"/>
        <end position="27"/>
    </location>
</feature>
<dbReference type="Proteomes" id="UP000034166">
    <property type="component" value="Unassembled WGS sequence"/>
</dbReference>
<dbReference type="InterPro" id="IPR019649">
    <property type="entry name" value="DUF2512"/>
</dbReference>
<keyword evidence="3" id="KW-1185">Reference proteome</keyword>
<feature type="transmembrane region" description="Helical" evidence="1">
    <location>
        <begin position="33"/>
        <end position="52"/>
    </location>
</feature>
<sequence length="121" mass="12857">MEHAKALAIKGVMTLVILYLVLGVGYSAGFGDVLILTLLLGIISYVAGDLLVLPKMGNVVATIADFGLALLLIWGVGAMLMNQNESLGMGAFFAALLIALGEWMFHSYMTKNILHDSSAEI</sequence>
<organism evidence="2 3">
    <name type="scientific">Mesobacillus campisalis</name>
    <dbReference type="NCBI Taxonomy" id="1408103"/>
    <lineage>
        <taxon>Bacteria</taxon>
        <taxon>Bacillati</taxon>
        <taxon>Bacillota</taxon>
        <taxon>Bacilli</taxon>
        <taxon>Bacillales</taxon>
        <taxon>Bacillaceae</taxon>
        <taxon>Mesobacillus</taxon>
    </lineage>
</organism>
<dbReference type="EMBL" id="LAYY01000015">
    <property type="protein sequence ID" value="KKK37411.1"/>
    <property type="molecule type" value="Genomic_DNA"/>
</dbReference>
<dbReference type="RefSeq" id="WP_046524504.1">
    <property type="nucleotide sequence ID" value="NZ_LAYY01000015.1"/>
</dbReference>